<dbReference type="AlphaFoldDB" id="A0A846XEV5"/>
<proteinExistence type="inferred from homology"/>
<evidence type="ECO:0000259" key="6">
    <source>
        <dbReference type="Pfam" id="PF14833"/>
    </source>
</evidence>
<comment type="caution">
    <text evidence="7">The sequence shown here is derived from an EMBL/GenBank/DDBJ whole genome shotgun (WGS) entry which is preliminary data.</text>
</comment>
<comment type="similarity">
    <text evidence="1">Belongs to the HIBADH-related family.</text>
</comment>
<keyword evidence="8" id="KW-1185">Reference proteome</keyword>
<dbReference type="GO" id="GO:0016054">
    <property type="term" value="P:organic acid catabolic process"/>
    <property type="evidence" value="ECO:0007669"/>
    <property type="project" value="UniProtKB-ARBA"/>
</dbReference>
<dbReference type="InterPro" id="IPR015815">
    <property type="entry name" value="HIBADH-related"/>
</dbReference>
<keyword evidence="3" id="KW-0520">NAD</keyword>
<accession>A0A846XEV5</accession>
<dbReference type="PROSITE" id="PS00895">
    <property type="entry name" value="3_HYDROXYISOBUT_DH"/>
    <property type="match status" value="1"/>
</dbReference>
<dbReference type="PANTHER" id="PTHR22981">
    <property type="entry name" value="3-HYDROXYISOBUTYRATE DEHYDROGENASE-RELATED"/>
    <property type="match status" value="1"/>
</dbReference>
<dbReference type="SUPFAM" id="SSF51735">
    <property type="entry name" value="NAD(P)-binding Rossmann-fold domains"/>
    <property type="match status" value="1"/>
</dbReference>
<reference evidence="7 8" key="1">
    <citation type="submission" date="2020-04" db="EMBL/GenBank/DDBJ databases">
        <title>MicrobeNet Type strains.</title>
        <authorList>
            <person name="Nicholson A.C."/>
        </authorList>
    </citation>
    <scope>NUCLEOTIDE SEQUENCE [LARGE SCALE GENOMIC DNA]</scope>
    <source>
        <strain evidence="7 8">DSM 45078</strain>
    </source>
</reference>
<keyword evidence="2" id="KW-0560">Oxidoreductase</keyword>
<dbReference type="Proteomes" id="UP000565715">
    <property type="component" value="Unassembled WGS sequence"/>
</dbReference>
<feature type="active site" evidence="4">
    <location>
        <position position="172"/>
    </location>
</feature>
<protein>
    <submittedName>
        <fullName evidence="7">NAD(P)-dependent oxidoreductase</fullName>
    </submittedName>
</protein>
<dbReference type="RefSeq" id="WP_068040185.1">
    <property type="nucleotide sequence ID" value="NZ_JAAXOO010000002.1"/>
</dbReference>
<dbReference type="GO" id="GO:0050661">
    <property type="term" value="F:NADP binding"/>
    <property type="evidence" value="ECO:0007669"/>
    <property type="project" value="InterPro"/>
</dbReference>
<dbReference type="PIRSF" id="PIRSF000103">
    <property type="entry name" value="HIBADH"/>
    <property type="match status" value="1"/>
</dbReference>
<dbReference type="Pfam" id="PF03446">
    <property type="entry name" value="NAD_binding_2"/>
    <property type="match status" value="1"/>
</dbReference>
<evidence type="ECO:0000256" key="3">
    <source>
        <dbReference type="ARBA" id="ARBA00023027"/>
    </source>
</evidence>
<evidence type="ECO:0000259" key="5">
    <source>
        <dbReference type="Pfam" id="PF03446"/>
    </source>
</evidence>
<dbReference type="SUPFAM" id="SSF48179">
    <property type="entry name" value="6-phosphogluconate dehydrogenase C-terminal domain-like"/>
    <property type="match status" value="1"/>
</dbReference>
<evidence type="ECO:0000313" key="7">
    <source>
        <dbReference type="EMBL" id="NKY33260.1"/>
    </source>
</evidence>
<dbReference type="InterPro" id="IPR006115">
    <property type="entry name" value="6PGDH_NADP-bd"/>
</dbReference>
<dbReference type="Gene3D" id="3.40.50.720">
    <property type="entry name" value="NAD(P)-binding Rossmann-like Domain"/>
    <property type="match status" value="1"/>
</dbReference>
<dbReference type="InterPro" id="IPR008927">
    <property type="entry name" value="6-PGluconate_DH-like_C_sf"/>
</dbReference>
<dbReference type="Gene3D" id="1.10.1040.10">
    <property type="entry name" value="N-(1-d-carboxylethyl)-l-norvaline Dehydrogenase, domain 2"/>
    <property type="match status" value="1"/>
</dbReference>
<dbReference type="InterPro" id="IPR013328">
    <property type="entry name" value="6PGD_dom2"/>
</dbReference>
<dbReference type="InterPro" id="IPR029154">
    <property type="entry name" value="HIBADH-like_NADP-bd"/>
</dbReference>
<evidence type="ECO:0000313" key="8">
    <source>
        <dbReference type="Proteomes" id="UP000565715"/>
    </source>
</evidence>
<feature type="domain" description="3-hydroxyisobutyrate dehydrogenase-like NAD-binding" evidence="6">
    <location>
        <begin position="166"/>
        <end position="287"/>
    </location>
</feature>
<feature type="domain" description="6-phosphogluconate dehydrogenase NADP-binding" evidence="5">
    <location>
        <begin position="6"/>
        <end position="157"/>
    </location>
</feature>
<dbReference type="GO" id="GO:0016616">
    <property type="term" value="F:oxidoreductase activity, acting on the CH-OH group of donors, NAD or NADP as acceptor"/>
    <property type="evidence" value="ECO:0007669"/>
    <property type="project" value="TreeGrafter"/>
</dbReference>
<evidence type="ECO:0000256" key="4">
    <source>
        <dbReference type="PIRSR" id="PIRSR000103-1"/>
    </source>
</evidence>
<name>A0A846XEV5_9NOCA</name>
<evidence type="ECO:0000256" key="1">
    <source>
        <dbReference type="ARBA" id="ARBA00009080"/>
    </source>
</evidence>
<dbReference type="EMBL" id="JAAXOO010000002">
    <property type="protein sequence ID" value="NKY33260.1"/>
    <property type="molecule type" value="Genomic_DNA"/>
</dbReference>
<dbReference type="Pfam" id="PF14833">
    <property type="entry name" value="NAD_binding_11"/>
    <property type="match status" value="1"/>
</dbReference>
<gene>
    <name evidence="7" type="ORF">HGA13_09285</name>
</gene>
<dbReference type="PANTHER" id="PTHR22981:SF7">
    <property type="entry name" value="3-HYDROXYISOBUTYRATE DEHYDROGENASE, MITOCHONDRIAL"/>
    <property type="match status" value="1"/>
</dbReference>
<dbReference type="InterPro" id="IPR002204">
    <property type="entry name" value="3-OH-isobutyrate_DH-rel_CS"/>
</dbReference>
<sequence>MNNTHIGLIGLGNMGFQMAARLRETGHRLVVFDARPEPMSRAVALGATAAASPTDVADRAETVLTSLPTPRASLEVATGGEGIIHGSRVRRVVELSTIGAHTARQLCALLAERGIAVLDCPVSGGTAGARNGTLALMASGPEHEFASVTPLLEALGRPFLVATEPGAGQTMKLINNLMAATTLAATAEVMVMGVKAGLDPTVMIDVLNAGSGATHASRDKFPRAVLPRTFDFGFATGLMTKDVQLYLREAAKLGTPTELAEAVARRWEETTDSQGPDADFTTIVKPLESAAGVIVDGRDDRRRR</sequence>
<dbReference type="GO" id="GO:0051287">
    <property type="term" value="F:NAD binding"/>
    <property type="evidence" value="ECO:0007669"/>
    <property type="project" value="InterPro"/>
</dbReference>
<dbReference type="InterPro" id="IPR036291">
    <property type="entry name" value="NAD(P)-bd_dom_sf"/>
</dbReference>
<evidence type="ECO:0000256" key="2">
    <source>
        <dbReference type="ARBA" id="ARBA00023002"/>
    </source>
</evidence>
<organism evidence="7 8">
    <name type="scientific">Nocardia speluncae</name>
    <dbReference type="NCBI Taxonomy" id="419477"/>
    <lineage>
        <taxon>Bacteria</taxon>
        <taxon>Bacillati</taxon>
        <taxon>Actinomycetota</taxon>
        <taxon>Actinomycetes</taxon>
        <taxon>Mycobacteriales</taxon>
        <taxon>Nocardiaceae</taxon>
        <taxon>Nocardia</taxon>
    </lineage>
</organism>